<feature type="coiled-coil region" evidence="6">
    <location>
        <begin position="18"/>
        <end position="101"/>
    </location>
</feature>
<evidence type="ECO:0000256" key="5">
    <source>
        <dbReference type="RuleBase" id="RU004478"/>
    </source>
</evidence>
<evidence type="ECO:0000256" key="1">
    <source>
        <dbReference type="ARBA" id="ARBA00009054"/>
    </source>
</evidence>
<evidence type="ECO:0000313" key="7">
    <source>
        <dbReference type="EMBL" id="CAH2715455.1"/>
    </source>
</evidence>
<dbReference type="PROSITE" id="PS01071">
    <property type="entry name" value="GRPE"/>
    <property type="match status" value="1"/>
</dbReference>
<dbReference type="PANTHER" id="PTHR21237">
    <property type="entry name" value="GRPE PROTEIN"/>
    <property type="match status" value="1"/>
</dbReference>
<evidence type="ECO:0000256" key="4">
    <source>
        <dbReference type="RuleBase" id="RU000639"/>
    </source>
</evidence>
<accession>A0ABN8KSN5</accession>
<dbReference type="SUPFAM" id="SSF58014">
    <property type="entry name" value="Coiled-coil domain of nucleotide exchange factor GrpE"/>
    <property type="match status" value="1"/>
</dbReference>
<dbReference type="PRINTS" id="PR00773">
    <property type="entry name" value="GRPEPROTEIN"/>
</dbReference>
<keyword evidence="2 3" id="KW-0143">Chaperone</keyword>
<evidence type="ECO:0000256" key="2">
    <source>
        <dbReference type="ARBA" id="ARBA00023186"/>
    </source>
</evidence>
<dbReference type="Gene3D" id="3.90.20.20">
    <property type="match status" value="1"/>
</dbReference>
<evidence type="ECO:0000256" key="3">
    <source>
        <dbReference type="HAMAP-Rule" id="MF_01151"/>
    </source>
</evidence>
<evidence type="ECO:0000313" key="8">
    <source>
        <dbReference type="Proteomes" id="UP000838308"/>
    </source>
</evidence>
<reference evidence="7" key="1">
    <citation type="submission" date="2022-04" db="EMBL/GenBank/DDBJ databases">
        <authorList>
            <person name="Criscuolo A."/>
        </authorList>
    </citation>
    <scope>NUCLEOTIDE SEQUENCE</scope>
    <source>
        <strain evidence="7">CIP111895</strain>
    </source>
</reference>
<dbReference type="Proteomes" id="UP000838308">
    <property type="component" value="Unassembled WGS sequence"/>
</dbReference>
<proteinExistence type="inferred from homology"/>
<comment type="caution">
    <text evidence="7">The sequence shown here is derived from an EMBL/GenBank/DDBJ whole genome shotgun (WGS) entry which is preliminary data.</text>
</comment>
<dbReference type="InterPro" id="IPR013805">
    <property type="entry name" value="GrpE_CC"/>
</dbReference>
<organism evidence="7 8">
    <name type="scientific">Neobacillus rhizosphaerae</name>
    <dbReference type="NCBI Taxonomy" id="2880965"/>
    <lineage>
        <taxon>Bacteria</taxon>
        <taxon>Bacillati</taxon>
        <taxon>Bacillota</taxon>
        <taxon>Bacilli</taxon>
        <taxon>Bacillales</taxon>
        <taxon>Bacillaceae</taxon>
        <taxon>Neobacillus</taxon>
    </lineage>
</organism>
<comment type="function">
    <text evidence="3 4">Participates actively in the response to hyperosmotic and heat shock by preventing the aggregation of stress-denatured proteins, in association with DnaK and GrpE. It is the nucleotide exchange factor for DnaK and may function as a thermosensor. Unfolded proteins bind initially to DnaJ; upon interaction with the DnaJ-bound protein, DnaK hydrolyzes its bound ATP, resulting in the formation of a stable complex. GrpE releases ADP from DnaK; ATP binding to DnaK triggers the release of the substrate protein, thus completing the reaction cycle. Several rounds of ATP-dependent interactions between DnaJ, DnaK and GrpE are required for fully efficient folding.</text>
</comment>
<name>A0ABN8KSN5_9BACI</name>
<dbReference type="EMBL" id="CALBWS010000016">
    <property type="protein sequence ID" value="CAH2715455.1"/>
    <property type="molecule type" value="Genomic_DNA"/>
</dbReference>
<dbReference type="InterPro" id="IPR000740">
    <property type="entry name" value="GrpE"/>
</dbReference>
<keyword evidence="3" id="KW-0963">Cytoplasm</keyword>
<gene>
    <name evidence="3 7" type="primary">grpE</name>
    <name evidence="7" type="ORF">BACCIP111895_02639</name>
</gene>
<comment type="similarity">
    <text evidence="1 3 5">Belongs to the GrpE family.</text>
</comment>
<dbReference type="Pfam" id="PF01025">
    <property type="entry name" value="GrpE"/>
    <property type="match status" value="1"/>
</dbReference>
<keyword evidence="3 4" id="KW-0346">Stress response</keyword>
<dbReference type="Gene3D" id="2.30.22.10">
    <property type="entry name" value="Head domain of nucleotide exchange factor GrpE"/>
    <property type="match status" value="1"/>
</dbReference>
<dbReference type="PANTHER" id="PTHR21237:SF23">
    <property type="entry name" value="GRPE PROTEIN HOMOLOG, MITOCHONDRIAL"/>
    <property type="match status" value="1"/>
</dbReference>
<keyword evidence="8" id="KW-1185">Reference proteome</keyword>
<sequence>MPVCFTPLTMNIDFFVKKANALREVSKLMNERNETLNEEVETESTDHVELTEEKAAETVSDEMETTEQTDVNPIEEQLQEIQQLNDKLELADNRYLRLQADFDNFRRRTRLDLDASEKYRAQALITDLLPALDNFERAMNIEADNEQTKSLLQGMDMVYRSLIDALKKEGVEQIEAVGKEFDPHQHHAVMQGEDENYGSNIITDEFQKGYLLKDRVIRPAMVKVNQ</sequence>
<keyword evidence="6" id="KW-0175">Coiled coil</keyword>
<comment type="subunit">
    <text evidence="3">Homodimer.</text>
</comment>
<dbReference type="NCBIfam" id="NF010738">
    <property type="entry name" value="PRK14140.1"/>
    <property type="match status" value="1"/>
</dbReference>
<dbReference type="CDD" id="cd00446">
    <property type="entry name" value="GrpE"/>
    <property type="match status" value="1"/>
</dbReference>
<dbReference type="HAMAP" id="MF_01151">
    <property type="entry name" value="GrpE"/>
    <property type="match status" value="1"/>
</dbReference>
<comment type="subcellular location">
    <subcellularLocation>
        <location evidence="3">Cytoplasm</location>
    </subcellularLocation>
</comment>
<protein>
    <recommendedName>
        <fullName evidence="3 4">Protein GrpE</fullName>
    </recommendedName>
    <alternativeName>
        <fullName evidence="3">HSP-70 cofactor</fullName>
    </alternativeName>
</protein>
<dbReference type="InterPro" id="IPR009012">
    <property type="entry name" value="GrpE_head"/>
</dbReference>
<dbReference type="SUPFAM" id="SSF51064">
    <property type="entry name" value="Head domain of nucleotide exchange factor GrpE"/>
    <property type="match status" value="1"/>
</dbReference>
<evidence type="ECO:0000256" key="6">
    <source>
        <dbReference type="SAM" id="Coils"/>
    </source>
</evidence>